<dbReference type="EMBL" id="LR797360">
    <property type="protein sequence ID" value="CAB4205535.1"/>
    <property type="molecule type" value="Genomic_DNA"/>
</dbReference>
<accession>A0A6J5T545</accession>
<evidence type="ECO:0000313" key="1">
    <source>
        <dbReference type="EMBL" id="CAB4196386.1"/>
    </source>
</evidence>
<dbReference type="EMBL" id="LR797247">
    <property type="protein sequence ID" value="CAB4196386.1"/>
    <property type="molecule type" value="Genomic_DNA"/>
</dbReference>
<proteinExistence type="predicted"/>
<dbReference type="EMBL" id="LR797504">
    <property type="protein sequence ID" value="CAB4221687.1"/>
    <property type="molecule type" value="Genomic_DNA"/>
</dbReference>
<gene>
    <name evidence="1" type="ORF">UFOVP1286_91</name>
    <name evidence="2" type="ORF">UFOVP1407_28</name>
    <name evidence="3" type="ORF">UFOVP1640_88</name>
</gene>
<reference evidence="3" key="1">
    <citation type="submission" date="2020-05" db="EMBL/GenBank/DDBJ databases">
        <authorList>
            <person name="Chiriac C."/>
            <person name="Salcher M."/>
            <person name="Ghai R."/>
            <person name="Kavagutti S V."/>
        </authorList>
    </citation>
    <scope>NUCLEOTIDE SEQUENCE</scope>
</reference>
<sequence length="342" mass="35255">MAFIEVDGIADPIDMGEDFDALPEDKQNDLIDKRVAAIRAKQKTSTSEKSMAENKLAGLAGGAMIGVPAGYGVAAAGNLIPDVPAPRGAAASQFQTPVEVANRAIAARQAPPPGSAMPQAVENWINTQQGGTKPEAANYKQAHQFAEEAGQFERANPTQKVLEESRLAVPKEVAAQIKAEKEAAAATQALKHQQEVNEIAKLRADRLSQLKNTVFPGEKLLAGAGTAGNALMNMTKGTIPRLAGHAISGAGVGLSAADVAERLKRGEYGRAAISALGGAGDVATMTRNPVAMALGVPVGIGAPLVNMGLDAVLGRGELPVQKATGGLVALKKAKSKAKSKRK</sequence>
<protein>
    <submittedName>
        <fullName evidence="3">Uncharacterized protein</fullName>
    </submittedName>
</protein>
<evidence type="ECO:0000313" key="3">
    <source>
        <dbReference type="EMBL" id="CAB4221687.1"/>
    </source>
</evidence>
<name>A0A6J5T545_9CAUD</name>
<evidence type="ECO:0000313" key="2">
    <source>
        <dbReference type="EMBL" id="CAB4205535.1"/>
    </source>
</evidence>
<organism evidence="3">
    <name type="scientific">uncultured Caudovirales phage</name>
    <dbReference type="NCBI Taxonomy" id="2100421"/>
    <lineage>
        <taxon>Viruses</taxon>
        <taxon>Duplodnaviria</taxon>
        <taxon>Heunggongvirae</taxon>
        <taxon>Uroviricota</taxon>
        <taxon>Caudoviricetes</taxon>
        <taxon>Peduoviridae</taxon>
        <taxon>Maltschvirus</taxon>
        <taxon>Maltschvirus maltsch</taxon>
    </lineage>
</organism>